<dbReference type="GO" id="GO:0019698">
    <property type="term" value="P:D-galacturonate catabolic process"/>
    <property type="evidence" value="ECO:0007669"/>
    <property type="project" value="TreeGrafter"/>
</dbReference>
<comment type="pathway">
    <text evidence="2">Carbohydrate metabolism; pentose and glucuronate interconversion.</text>
</comment>
<evidence type="ECO:0000256" key="6">
    <source>
        <dbReference type="ARBA" id="ARBA00023235"/>
    </source>
</evidence>
<accession>A0A8J7YCI1</accession>
<proteinExistence type="inferred from homology"/>
<dbReference type="OrthoDB" id="191513at2157"/>
<gene>
    <name evidence="7" type="primary">uxaC</name>
    <name evidence="7" type="ORF">KTS45_17180</name>
</gene>
<dbReference type="InterPro" id="IPR003766">
    <property type="entry name" value="Uronate_isomerase"/>
</dbReference>
<evidence type="ECO:0000313" key="8">
    <source>
        <dbReference type="Proteomes" id="UP000766550"/>
    </source>
</evidence>
<dbReference type="UniPathway" id="UPA00246"/>
<organism evidence="7 8">
    <name type="scientific">Haloarcula limicola</name>
    <dbReference type="NCBI Taxonomy" id="1429915"/>
    <lineage>
        <taxon>Archaea</taxon>
        <taxon>Methanobacteriati</taxon>
        <taxon>Methanobacteriota</taxon>
        <taxon>Stenosarchaea group</taxon>
        <taxon>Halobacteria</taxon>
        <taxon>Halobacteriales</taxon>
        <taxon>Haloarculaceae</taxon>
        <taxon>Haloarcula</taxon>
    </lineage>
</organism>
<dbReference type="RefSeq" id="WP_162318848.1">
    <property type="nucleotide sequence ID" value="NZ_JAHQXF010000003.1"/>
</dbReference>
<keyword evidence="8" id="KW-1185">Reference proteome</keyword>
<keyword evidence="6 7" id="KW-0413">Isomerase</keyword>
<evidence type="ECO:0000256" key="3">
    <source>
        <dbReference type="ARBA" id="ARBA00008397"/>
    </source>
</evidence>
<dbReference type="Proteomes" id="UP000766550">
    <property type="component" value="Unassembled WGS sequence"/>
</dbReference>
<dbReference type="SUPFAM" id="SSF51556">
    <property type="entry name" value="Metallo-dependent hydrolases"/>
    <property type="match status" value="1"/>
</dbReference>
<dbReference type="Gene3D" id="3.20.20.140">
    <property type="entry name" value="Metal-dependent hydrolases"/>
    <property type="match status" value="1"/>
</dbReference>
<comment type="caution">
    <text evidence="7">The sequence shown here is derived from an EMBL/GenBank/DDBJ whole genome shotgun (WGS) entry which is preliminary data.</text>
</comment>
<dbReference type="PANTHER" id="PTHR30068:SF4">
    <property type="entry name" value="URONATE ISOMERASE"/>
    <property type="match status" value="1"/>
</dbReference>
<dbReference type="EC" id="5.3.1.12" evidence="4"/>
<reference evidence="7 8" key="1">
    <citation type="submission" date="2021-06" db="EMBL/GenBank/DDBJ databases">
        <title>New haloarchaea isolates fom saline soil.</title>
        <authorList>
            <person name="Duran-Viseras A."/>
            <person name="Sanchez-Porro C.S."/>
            <person name="Ventosa A."/>
        </authorList>
    </citation>
    <scope>NUCLEOTIDE SEQUENCE [LARGE SCALE GENOMIC DNA]</scope>
    <source>
        <strain evidence="7 8">JCM 183640</strain>
    </source>
</reference>
<sequence length="455" mass="51619">MGFVDDSYLLESGTAAELYDGIRDLPIVDPHSHADLTEIVTNDGWDDIWEVEGATDHYVWSVMRKRGVPERKITGDAPNREKWMALADIFPELAGSPTYEWIHLDLRRQFGIEKPISSETAEEIWHETEAQLSTRAMHPRQLLESMDVEVLCTTDDPTSSLSDHERAAENIDGLDVRPTWRIDRAFHVDDGSWNEFVEELASATGVQTETLSGFLDALAQTHDHFAEHGCRASDLSLTEPVSRPVSRERARTLYRRAIDGQNLTETGVRDLQAFILEEVGKLNAERDWVTQLHIGPVRDYRDSLYETVGADAGGDVSTQDVELTENLRHFLNTFDDEMEIVLYTVDPTHYPSLTTLSRAFRNVSVGPAWWFNDSPYGMDEQLRQVGSVDLLANHAGMVSDSRKLISFSSRFEMFRRVLSNVLGEMVERGQMPMTHAEQLATHLAYERPKSLYGFE</sequence>
<dbReference type="GO" id="GO:0042840">
    <property type="term" value="P:D-glucuronate catabolic process"/>
    <property type="evidence" value="ECO:0007669"/>
    <property type="project" value="TreeGrafter"/>
</dbReference>
<dbReference type="Pfam" id="PF02614">
    <property type="entry name" value="UxaC"/>
    <property type="match status" value="1"/>
</dbReference>
<evidence type="ECO:0000256" key="2">
    <source>
        <dbReference type="ARBA" id="ARBA00004892"/>
    </source>
</evidence>
<protein>
    <recommendedName>
        <fullName evidence="5">Uronate isomerase</fullName>
        <ecNumber evidence="4">5.3.1.12</ecNumber>
    </recommendedName>
</protein>
<comment type="similarity">
    <text evidence="3">Belongs to the metallo-dependent hydrolases superfamily. Uronate isomerase family.</text>
</comment>
<name>A0A8J7YCI1_9EURY</name>
<dbReference type="InterPro" id="IPR032466">
    <property type="entry name" value="Metal_Hydrolase"/>
</dbReference>
<dbReference type="PANTHER" id="PTHR30068">
    <property type="entry name" value="URONATE ISOMERASE"/>
    <property type="match status" value="1"/>
</dbReference>
<evidence type="ECO:0000256" key="4">
    <source>
        <dbReference type="ARBA" id="ARBA00012546"/>
    </source>
</evidence>
<dbReference type="GO" id="GO:0008880">
    <property type="term" value="F:glucuronate isomerase activity"/>
    <property type="evidence" value="ECO:0007669"/>
    <property type="project" value="UniProtKB-EC"/>
</dbReference>
<evidence type="ECO:0000256" key="1">
    <source>
        <dbReference type="ARBA" id="ARBA00001165"/>
    </source>
</evidence>
<dbReference type="EMBL" id="JAHQXF010000003">
    <property type="protein sequence ID" value="MBV0925938.1"/>
    <property type="molecule type" value="Genomic_DNA"/>
</dbReference>
<comment type="catalytic activity">
    <reaction evidence="1">
        <text>D-glucuronate = D-fructuronate</text>
        <dbReference type="Rhea" id="RHEA:13049"/>
        <dbReference type="ChEBI" id="CHEBI:58720"/>
        <dbReference type="ChEBI" id="CHEBI:59863"/>
        <dbReference type="EC" id="5.3.1.12"/>
    </reaction>
</comment>
<dbReference type="NCBIfam" id="NF002794">
    <property type="entry name" value="PRK02925.1"/>
    <property type="match status" value="1"/>
</dbReference>
<dbReference type="AlphaFoldDB" id="A0A8J7YCI1"/>
<dbReference type="Gene3D" id="1.10.2020.10">
    <property type="entry name" value="uronate isomerase, domain 2, chain A"/>
    <property type="match status" value="1"/>
</dbReference>
<evidence type="ECO:0000313" key="7">
    <source>
        <dbReference type="EMBL" id="MBV0925938.1"/>
    </source>
</evidence>
<evidence type="ECO:0000256" key="5">
    <source>
        <dbReference type="ARBA" id="ARBA00020555"/>
    </source>
</evidence>